<keyword evidence="2" id="KW-0489">Methyltransferase</keyword>
<dbReference type="RefSeq" id="WP_052105447.1">
    <property type="nucleotide sequence ID" value="NZ_AXCZ01000130.1"/>
</dbReference>
<dbReference type="NCBIfam" id="TIGR01469">
    <property type="entry name" value="cobA_cysG_Cterm"/>
    <property type="match status" value="1"/>
</dbReference>
<dbReference type="AlphaFoldDB" id="A0A0A0BUQ4"/>
<dbReference type="PANTHER" id="PTHR45790">
    <property type="entry name" value="SIROHEME SYNTHASE-RELATED"/>
    <property type="match status" value="1"/>
</dbReference>
<evidence type="ECO:0000256" key="4">
    <source>
        <dbReference type="ARBA" id="ARBA00022691"/>
    </source>
</evidence>
<dbReference type="Pfam" id="PF13241">
    <property type="entry name" value="NAD_binding_7"/>
    <property type="match status" value="1"/>
</dbReference>
<evidence type="ECO:0000259" key="7">
    <source>
        <dbReference type="Pfam" id="PF00590"/>
    </source>
</evidence>
<dbReference type="GO" id="GO:0004851">
    <property type="term" value="F:uroporphyrin-III C-methyltransferase activity"/>
    <property type="evidence" value="ECO:0007669"/>
    <property type="project" value="UniProtKB-EC"/>
</dbReference>
<dbReference type="InterPro" id="IPR036291">
    <property type="entry name" value="NAD(P)-bd_dom_sf"/>
</dbReference>
<dbReference type="CDD" id="cd11642">
    <property type="entry name" value="SUMT"/>
    <property type="match status" value="1"/>
</dbReference>
<dbReference type="PANTHER" id="PTHR45790:SF3">
    <property type="entry name" value="S-ADENOSYL-L-METHIONINE-DEPENDENT UROPORPHYRINOGEN III METHYLTRANSFERASE, CHLOROPLASTIC"/>
    <property type="match status" value="1"/>
</dbReference>
<dbReference type="Gene3D" id="3.30.950.10">
    <property type="entry name" value="Methyltransferase, Cobalt-precorrin-4 Transmethylase, Domain 2"/>
    <property type="match status" value="1"/>
</dbReference>
<dbReference type="GO" id="GO:0051287">
    <property type="term" value="F:NAD binding"/>
    <property type="evidence" value="ECO:0007669"/>
    <property type="project" value="InterPro"/>
</dbReference>
<dbReference type="InterPro" id="IPR014776">
    <property type="entry name" value="4pyrrole_Mease_sub2"/>
</dbReference>
<feature type="active site" description="Proton acceptor" evidence="6">
    <location>
        <position position="171"/>
    </location>
</feature>
<comment type="caution">
    <text evidence="8">The sequence shown here is derived from an EMBL/GenBank/DDBJ whole genome shotgun (WGS) entry which is preliminary data.</text>
</comment>
<keyword evidence="4" id="KW-0949">S-adenosyl-L-methionine</keyword>
<evidence type="ECO:0000313" key="8">
    <source>
        <dbReference type="EMBL" id="KGM10869.1"/>
    </source>
</evidence>
<dbReference type="GO" id="GO:0051266">
    <property type="term" value="F:sirohydrochlorin ferrochelatase activity"/>
    <property type="evidence" value="ECO:0007669"/>
    <property type="project" value="InterPro"/>
</dbReference>
<feature type="active site" description="Proton donor" evidence="6">
    <location>
        <position position="193"/>
    </location>
</feature>
<dbReference type="InterPro" id="IPR012409">
    <property type="entry name" value="Sirohaem_synth"/>
</dbReference>
<dbReference type="Gene3D" id="3.40.50.720">
    <property type="entry name" value="NAD(P)-binding Rossmann-like Domain"/>
    <property type="match status" value="1"/>
</dbReference>
<evidence type="ECO:0000313" key="9">
    <source>
        <dbReference type="Proteomes" id="UP000054314"/>
    </source>
</evidence>
<evidence type="ECO:0000256" key="1">
    <source>
        <dbReference type="ARBA" id="ARBA00012162"/>
    </source>
</evidence>
<keyword evidence="3" id="KW-0808">Transferase</keyword>
<dbReference type="Gene3D" id="3.40.1010.10">
    <property type="entry name" value="Cobalt-precorrin-4 Transmethylase, Domain 1"/>
    <property type="match status" value="1"/>
</dbReference>
<dbReference type="SUPFAM" id="SSF51735">
    <property type="entry name" value="NAD(P)-binding Rossmann-fold domains"/>
    <property type="match status" value="1"/>
</dbReference>
<accession>A0A0A0BUQ4</accession>
<dbReference type="GO" id="GO:0009236">
    <property type="term" value="P:cobalamin biosynthetic process"/>
    <property type="evidence" value="ECO:0007669"/>
    <property type="project" value="InterPro"/>
</dbReference>
<keyword evidence="9" id="KW-1185">Reference proteome</keyword>
<evidence type="ECO:0000256" key="2">
    <source>
        <dbReference type="ARBA" id="ARBA00022603"/>
    </source>
</evidence>
<feature type="domain" description="Tetrapyrrole methylase" evidence="7">
    <location>
        <begin position="141"/>
        <end position="356"/>
    </location>
</feature>
<sequence length="405" mass="41692">MTALLALDLTGRRVVVAGGGPTTRSTVTDLTSQGADVHLVADRPVRPEDLHGAWLVHTCTGDPTQDARVARLAADHRTWCVGDHGTARTPALTTTDDLVIGVTPTTGTDTTTADRVAHALADHLACDPVDQRHHGTRPGRVLLVGGGPGAPDLLTVRGRRALSQADVVITDRLGPTQLLADLPPDVDVIDVGKTPGNHPVPQHEINRLLVDHARAGRTVVRLKGGDPFLYGRGGEEVRACHEAGVHVEVVPGVSSALAVPAAAGIPVTHRGTSAAVHVVSGHLATSRDDADVLDEATVAVLREASATVVVLMGVGALPDLTAQAVRAGADPTTPVAIVEEGSTPRQRVHRGTLADIAARAAADGVRSPAVIVIGPVCDPALLLPQAAPAVRTVPATHPSTPMMVS</sequence>
<dbReference type="GO" id="GO:0019354">
    <property type="term" value="P:siroheme biosynthetic process"/>
    <property type="evidence" value="ECO:0007669"/>
    <property type="project" value="InterPro"/>
</dbReference>
<dbReference type="OrthoDB" id="9815856at2"/>
<dbReference type="InterPro" id="IPR006366">
    <property type="entry name" value="CobA/CysG_C"/>
</dbReference>
<evidence type="ECO:0000256" key="6">
    <source>
        <dbReference type="PIRSR" id="PIRSR036426-1"/>
    </source>
</evidence>
<organism evidence="8 9">
    <name type="scientific">Cellulomonas bogoriensis 69B4 = DSM 16987</name>
    <dbReference type="NCBI Taxonomy" id="1386082"/>
    <lineage>
        <taxon>Bacteria</taxon>
        <taxon>Bacillati</taxon>
        <taxon>Actinomycetota</taxon>
        <taxon>Actinomycetes</taxon>
        <taxon>Micrococcales</taxon>
        <taxon>Cellulomonadaceae</taxon>
        <taxon>Cellulomonas</taxon>
    </lineage>
</organism>
<gene>
    <name evidence="8" type="ORF">N869_04165</name>
</gene>
<keyword evidence="5" id="KW-0627">Porphyrin biosynthesis</keyword>
<dbReference type="Proteomes" id="UP000054314">
    <property type="component" value="Unassembled WGS sequence"/>
</dbReference>
<dbReference type="InterPro" id="IPR000878">
    <property type="entry name" value="4pyrrol_Mease"/>
</dbReference>
<dbReference type="GO" id="GO:0043115">
    <property type="term" value="F:precorrin-2 dehydrogenase activity"/>
    <property type="evidence" value="ECO:0007669"/>
    <property type="project" value="InterPro"/>
</dbReference>
<protein>
    <recommendedName>
        <fullName evidence="1">uroporphyrinogen-III C-methyltransferase</fullName>
        <ecNumber evidence="1">2.1.1.107</ecNumber>
    </recommendedName>
</protein>
<dbReference type="PIRSF" id="PIRSF036426">
    <property type="entry name" value="Sirohaem_synth"/>
    <property type="match status" value="1"/>
</dbReference>
<dbReference type="EC" id="2.1.1.107" evidence="1"/>
<dbReference type="Pfam" id="PF00590">
    <property type="entry name" value="TP_methylase"/>
    <property type="match status" value="1"/>
</dbReference>
<reference evidence="8 9" key="1">
    <citation type="submission" date="2013-08" db="EMBL/GenBank/DDBJ databases">
        <title>Genome sequencing of Cellulomonas bogoriensis 69B4.</title>
        <authorList>
            <person name="Chen F."/>
            <person name="Li Y."/>
            <person name="Wang G."/>
        </authorList>
    </citation>
    <scope>NUCLEOTIDE SEQUENCE [LARGE SCALE GENOMIC DNA]</scope>
    <source>
        <strain evidence="8 9">69B4</strain>
    </source>
</reference>
<dbReference type="FunFam" id="3.40.1010.10:FF:000003">
    <property type="entry name" value="Putative Uroporphyrinogen-III C-methyltransferase"/>
    <property type="match status" value="1"/>
</dbReference>
<dbReference type="NCBIfam" id="NF004790">
    <property type="entry name" value="PRK06136.1"/>
    <property type="match status" value="1"/>
</dbReference>
<evidence type="ECO:0000256" key="5">
    <source>
        <dbReference type="ARBA" id="ARBA00023244"/>
    </source>
</evidence>
<proteinExistence type="predicted"/>
<name>A0A0A0BUQ4_9CELL</name>
<dbReference type="EMBL" id="AXCZ01000130">
    <property type="protein sequence ID" value="KGM10869.1"/>
    <property type="molecule type" value="Genomic_DNA"/>
</dbReference>
<dbReference type="GO" id="GO:0032259">
    <property type="term" value="P:methylation"/>
    <property type="evidence" value="ECO:0007669"/>
    <property type="project" value="UniProtKB-KW"/>
</dbReference>
<dbReference type="SUPFAM" id="SSF53790">
    <property type="entry name" value="Tetrapyrrole methylase"/>
    <property type="match status" value="1"/>
</dbReference>
<dbReference type="InterPro" id="IPR050161">
    <property type="entry name" value="Siro_Cobalamin_biosynth"/>
</dbReference>
<dbReference type="InterPro" id="IPR014777">
    <property type="entry name" value="4pyrrole_Mease_sub1"/>
</dbReference>
<dbReference type="InterPro" id="IPR035996">
    <property type="entry name" value="4pyrrol_Methylase_sf"/>
</dbReference>
<evidence type="ECO:0000256" key="3">
    <source>
        <dbReference type="ARBA" id="ARBA00022679"/>
    </source>
</evidence>